<keyword evidence="1" id="KW-0614">Plasmid</keyword>
<organism evidence="1 2">
    <name type="scientific">Paraburkholderia caribensis MBA4</name>
    <dbReference type="NCBI Taxonomy" id="1323664"/>
    <lineage>
        <taxon>Bacteria</taxon>
        <taxon>Pseudomonadati</taxon>
        <taxon>Pseudomonadota</taxon>
        <taxon>Betaproteobacteria</taxon>
        <taxon>Burkholderiales</taxon>
        <taxon>Burkholderiaceae</taxon>
        <taxon>Paraburkholderia</taxon>
    </lineage>
</organism>
<dbReference type="InterPro" id="IPR010261">
    <property type="entry name" value="Tir_chaperone"/>
</dbReference>
<dbReference type="AlphaFoldDB" id="A0A0P0RNG7"/>
<name>A0A0P0RNG7_9BURK</name>
<accession>A0A0P0RNG7</accession>
<sequence>MSGYRTVSEDRYAELVASLCEAVGLPDVEHVLQTHSIEVGGLDVRLDSFDEDPDAIYLSFDFGAVTAGRITTVYRLMLEANLLVYAQDQAQLGLDSDYGNVVLLVRVPFADAPTGEMLADLLAHYSEHGAYWKQSILEASDERFEAVVSGNFSWIRA</sequence>
<dbReference type="KEGG" id="bcai:K788_0001203"/>
<proteinExistence type="predicted"/>
<gene>
    <name evidence="1" type="ORF">K788_0001203</name>
</gene>
<dbReference type="CDD" id="cd17020">
    <property type="entry name" value="T3SC_IA_ShcM-like"/>
    <property type="match status" value="1"/>
</dbReference>
<dbReference type="GO" id="GO:0030254">
    <property type="term" value="P:protein secretion by the type III secretion system"/>
    <property type="evidence" value="ECO:0007669"/>
    <property type="project" value="InterPro"/>
</dbReference>
<evidence type="ECO:0000313" key="1">
    <source>
        <dbReference type="EMBL" id="ALL70460.1"/>
    </source>
</evidence>
<dbReference type="Pfam" id="PF05932">
    <property type="entry name" value="CesT"/>
    <property type="match status" value="1"/>
</dbReference>
<dbReference type="EMBL" id="CP012748">
    <property type="protein sequence ID" value="ALL70460.1"/>
    <property type="molecule type" value="Genomic_DNA"/>
</dbReference>
<protein>
    <submittedName>
        <fullName evidence="1">Type III secretion HpaB protein</fullName>
    </submittedName>
</protein>
<evidence type="ECO:0000313" key="2">
    <source>
        <dbReference type="Proteomes" id="UP000019146"/>
    </source>
</evidence>
<reference evidence="1 2" key="1">
    <citation type="journal article" date="2014" name="Genome Announc.">
        <title>Draft Genome Sequence of the Haloacid-Degrading Burkholderia caribensis Strain MBA4.</title>
        <authorList>
            <person name="Pan Y."/>
            <person name="Kong K.F."/>
            <person name="Tsang J.S."/>
        </authorList>
    </citation>
    <scope>NUCLEOTIDE SEQUENCE [LARGE SCALE GENOMIC DNA]</scope>
    <source>
        <strain evidence="1 2">MBA4</strain>
        <plasmid evidence="2">Plasmid</plasmid>
    </source>
</reference>
<dbReference type="SUPFAM" id="SSF69635">
    <property type="entry name" value="Type III secretory system chaperone-like"/>
    <property type="match status" value="1"/>
</dbReference>
<dbReference type="Proteomes" id="UP000019146">
    <property type="component" value="Plasmid unnamed"/>
</dbReference>
<geneLocation type="plasmid" evidence="2"/>
<dbReference type="Gene3D" id="3.30.1460.10">
    <property type="match status" value="1"/>
</dbReference>